<dbReference type="InterPro" id="IPR050865">
    <property type="entry name" value="BEACH_Domain"/>
</dbReference>
<dbReference type="OrthoDB" id="29306at2759"/>
<keyword evidence="1" id="KW-0812">Transmembrane</keyword>
<gene>
    <name evidence="3" type="ORF">TRFO_02955</name>
</gene>
<proteinExistence type="predicted"/>
<dbReference type="Gene3D" id="1.10.1540.10">
    <property type="entry name" value="BEACH domain"/>
    <property type="match status" value="1"/>
</dbReference>
<dbReference type="GeneID" id="94825712"/>
<dbReference type="InterPro" id="IPR000409">
    <property type="entry name" value="BEACH_dom"/>
</dbReference>
<dbReference type="VEuPathDB" id="TrichDB:TRFO_02955"/>
<feature type="transmembrane region" description="Helical" evidence="1">
    <location>
        <begin position="12"/>
        <end position="33"/>
    </location>
</feature>
<comment type="caution">
    <text evidence="3">The sequence shown here is derived from an EMBL/GenBank/DDBJ whole genome shotgun (WGS) entry which is preliminary data.</text>
</comment>
<evidence type="ECO:0000259" key="2">
    <source>
        <dbReference type="SMART" id="SM01026"/>
    </source>
</evidence>
<evidence type="ECO:0000313" key="4">
    <source>
        <dbReference type="Proteomes" id="UP000179807"/>
    </source>
</evidence>
<accession>A0A1J4KYC3</accession>
<dbReference type="InterPro" id="IPR036372">
    <property type="entry name" value="BEACH_dom_sf"/>
</dbReference>
<reference evidence="3" key="1">
    <citation type="submission" date="2016-10" db="EMBL/GenBank/DDBJ databases">
        <authorList>
            <person name="Benchimol M."/>
            <person name="Almeida L.G."/>
            <person name="Vasconcelos A.T."/>
            <person name="Perreira-Neves A."/>
            <person name="Rosa I.A."/>
            <person name="Tasca T."/>
            <person name="Bogo M.R."/>
            <person name="de Souza W."/>
        </authorList>
    </citation>
    <scope>NUCLEOTIDE SEQUENCE [LARGE SCALE GENOMIC DNA]</scope>
    <source>
        <strain evidence="3">K</strain>
    </source>
</reference>
<dbReference type="Pfam" id="PF02138">
    <property type="entry name" value="Beach"/>
    <property type="match status" value="1"/>
</dbReference>
<dbReference type="SUPFAM" id="SSF49899">
    <property type="entry name" value="Concanavalin A-like lectins/glucanases"/>
    <property type="match status" value="1"/>
</dbReference>
<dbReference type="PANTHER" id="PTHR13743">
    <property type="entry name" value="BEIGE/BEACH-RELATED"/>
    <property type="match status" value="1"/>
</dbReference>
<sequence>MIDRNNQKNYDFSAILSLYSFIAWCSQCVYNGYMPPATELLKSFIFSLDSSYCELIKRTFDQLMIIFIAKANEKEKFEISDYFLEYAKIVPCPVLISHFLKNLWSESSIKKSQKFSEFLGKLAKIVHQDYFDEETVFQIVSLIQSLILKLNFDALNFIGSLNHFSPRCAKLFIPNFGNSIIPLILENKNKIEIEKPEISSVESGYLNSNTPFTVTIIPNLHIPFDFLPKDTLTRDFNPTRIYSFPPTINLETLIDSKLLQPLNKVIYIMSHNPNYLEMFLKSFFDSLRVYYHSDHFPSFYVTLVYICNTILHSSLFTFPTELCIRFYDEKIFDPTISLLNKSDSSFSLLHTIRALSMDIILSDSGAALNTLLNTTISEKPLLLNEFIQRLCQVATTLIQKIDTTPELINTLITIAANYQQIELETEESNLPLILQTRESFFSLFGHLFSNPPTCTQFFFNRTFASQFLAFSFERRLSNFVFQYFRQFLIHVPPEIMENMPKSLMEFFIVLADTVQNRRTHHILLGLLSAVNEGLMNHPQIKPYFSDVCSVLLRILPAISQNTLKNENELEKSINKDDTPYSNVDNGFMSKETAKALLQEIINFAAQTASYIFLTALQVDLLIDAIQSINDENYVISFYTKFIQLLAGENLPSIKPCFIVRQPHVFKLFVRVLFYTSKQTEILEYVIELCKFSQININTCAISEIDLFLLDVLKKDKKEEKLSKKSVELILDLFSHLSLRHSSSHAVIEFIKLLSSYDNNKVNKHENLLLNTLSSITINSLSEPYSTFSLTSNPYETPIKPDPELLKGFTFSCWYNIEQTSKKYNPDIFAMKLGNEIICKASISNNSIVCIQDDYVNESTGNVLDSIELNSWHFLTITFSFKPDKTTIRHDIDLNQGKKIIMIKLENTIPLNDWSIVFGGGDAAKIQFPGRIAQCGLFRKLKRDQKISLFELGKRTIEKLPATPVKFFFDFGSRSNSETTGFLDILTLKCGLITLLPILKITQGTFSDGSPFELPLDNLLQLFSRILTSSIIAQKKFYFDNGISIMAHLISEYNNDSFTIKTYKVLWNLMQSLRYEDLQKQLFTQILANFAFIRKLEETIQLRCLKIWHQSLLESFHQFAIDFGSYDMILPAIHQIYLKETEKLHRQYLFRILKSYIEMHGLDIKFFENIFAHGLLCSIVEVNGEINQFIMNIIQEYSPIISFKFHSNIFVFYIRFFLEHPNEFLRLQVLQIFVCAIQNRIISLEYAHNVVYMLIDNYPANSVSKQNFDYILSNIQTCPVMLPMLCYLAYRLGNTYIDSIFSSIEPSVEFAIGSIWAVWPLILCLRSRPNQQDKILTFLICCGVNNLCRLYSQFEYAIGSQSILEEMRYKFISLMYATITEPSDDFFEISQYLFLFNTRIPQQSISKSSSNHQLFPDTASLLNSRRRKSYAVGSNNQAEMAGIVPCSLEEIIDQPLDIPQIAFKLKIDDKNGWHHLSLAIHCLELYTKLPKSSAEKYLDFILVLSGFLEATEFDGVINFLKMLKFTENEINDHKLPISLIRYHEFISNKPLAFDDWGLNKIYSPLCKKVNFEMISDILRPRNLEKIMKQSFSDITSYLKRLKFHSQDFKNSNMMIYIHKSLNQTEMLKDTMDNSLKRNRHIFERIWEIFSFENAPWHNGNNSHPKYIRNTVLTPLVPTTLARAFPILHDSFVNNETLLEAKGFLLSAGKRIPMTFKLTNTDFIMRNKTITETIWLSNMKFIIPRLNGFEIESKQNLISCIEMKDFQTMIKKLSKTVKVLNVNIELPKLTKKWCEYKISTFRYLMALNRLIGRSFCDIANYPIAPWIACDFHGVEMVSELAIRYNKLSEESALYYLKSIEPYKTLHQNKSLELSKLSESRSVELILNESKSVEFKLSESKSIEINKSAEINKTGERVERKDFKDLNEMYNNTKEDLIPEFYCMPEILTGLALPKFAESKIDFVYKFRQALEGKETSGILPNWFLIAFPRLFNNGSHPPRMASPNKRRASEIFDVLAAETNANSNISYETAAFLSTKLFQDNQNPGVSKVLLFSTSGRCCLLNATLQNKKNVELSSSTKDVFINKQKANEFGFRRKKVQQFPNPKNIFISKHSGNIAVLHNGDVFLISDNGGNFYSNKLQCHDAKKICVDGSWTSVFCANSDIVVFFDLQLFCTIRLFEYKISLIETSRSFKCVVCSHENKLFICDIISGSVSKIIKCDYEPTKLKITDSWGFILAYGGNQEVTIFTINGDFIRKVKLGFKLDLWVNCRSLSGFDYLFMVSEDNKITCAEAYFMNPSHTIFESPNKLYDVEYNEESNIITAFTKNGRMLYIPYVYAQ</sequence>
<evidence type="ECO:0000313" key="3">
    <source>
        <dbReference type="EMBL" id="OHT14710.1"/>
    </source>
</evidence>
<keyword evidence="1" id="KW-1133">Transmembrane helix</keyword>
<keyword evidence="4" id="KW-1185">Reference proteome</keyword>
<keyword evidence="1" id="KW-0472">Membrane</keyword>
<organism evidence="3 4">
    <name type="scientific">Tritrichomonas foetus</name>
    <dbReference type="NCBI Taxonomy" id="1144522"/>
    <lineage>
        <taxon>Eukaryota</taxon>
        <taxon>Metamonada</taxon>
        <taxon>Parabasalia</taxon>
        <taxon>Tritrichomonadida</taxon>
        <taxon>Tritrichomonadidae</taxon>
        <taxon>Tritrichomonas</taxon>
    </lineage>
</organism>
<protein>
    <recommendedName>
        <fullName evidence="2">BEACH domain-containing protein</fullName>
    </recommendedName>
</protein>
<evidence type="ECO:0000256" key="1">
    <source>
        <dbReference type="SAM" id="Phobius"/>
    </source>
</evidence>
<dbReference type="PANTHER" id="PTHR13743:SF161">
    <property type="entry name" value="BEIGE_BEACH DOMAIN CONTAINING PROTEIN"/>
    <property type="match status" value="1"/>
</dbReference>
<dbReference type="RefSeq" id="XP_068367846.1">
    <property type="nucleotide sequence ID" value="XM_068491008.1"/>
</dbReference>
<dbReference type="SMART" id="SM01026">
    <property type="entry name" value="Beach"/>
    <property type="match status" value="1"/>
</dbReference>
<name>A0A1J4KYC3_9EUKA</name>
<dbReference type="InterPro" id="IPR013320">
    <property type="entry name" value="ConA-like_dom_sf"/>
</dbReference>
<dbReference type="EMBL" id="MLAK01000325">
    <property type="protein sequence ID" value="OHT14710.1"/>
    <property type="molecule type" value="Genomic_DNA"/>
</dbReference>
<dbReference type="SUPFAM" id="SSF81837">
    <property type="entry name" value="BEACH domain"/>
    <property type="match status" value="1"/>
</dbReference>
<feature type="domain" description="BEACH" evidence="2">
    <location>
        <begin position="1788"/>
        <end position="1997"/>
    </location>
</feature>
<dbReference type="SUPFAM" id="SSF50978">
    <property type="entry name" value="WD40 repeat-like"/>
    <property type="match status" value="1"/>
</dbReference>
<dbReference type="InterPro" id="IPR036322">
    <property type="entry name" value="WD40_repeat_dom_sf"/>
</dbReference>
<dbReference type="Proteomes" id="UP000179807">
    <property type="component" value="Unassembled WGS sequence"/>
</dbReference>